<evidence type="ECO:0000313" key="2">
    <source>
        <dbReference type="EMBL" id="MEU8137539.1"/>
    </source>
</evidence>
<protein>
    <submittedName>
        <fullName evidence="2">TetR/AcrR family transcriptional regulator</fullName>
    </submittedName>
</protein>
<evidence type="ECO:0000256" key="1">
    <source>
        <dbReference type="SAM" id="MobiDB-lite"/>
    </source>
</evidence>
<feature type="compositionally biased region" description="Basic and acidic residues" evidence="1">
    <location>
        <begin position="124"/>
        <end position="139"/>
    </location>
</feature>
<sequence length="194" mass="21216">MPIDVDEVQRRKAIAKATLAVAARDGARAVTIRAVAKELGGSTAMVTNYVPTRIALITNAVDAAESRWRTDLDTHVGELRGEDRLRATVAWNLTTDPDDLLLRRLWVEMLSSVGFDADSAGSPETREPHASRAELRDAAEDAGVPDPELAADILFLLVRGYFISTVEDPELWTTDRAAEVARAVVDMLAHRDAR</sequence>
<dbReference type="Proteomes" id="UP001551482">
    <property type="component" value="Unassembled WGS sequence"/>
</dbReference>
<dbReference type="SUPFAM" id="SSF48498">
    <property type="entry name" value="Tetracyclin repressor-like, C-terminal domain"/>
    <property type="match status" value="1"/>
</dbReference>
<dbReference type="RefSeq" id="WP_358359581.1">
    <property type="nucleotide sequence ID" value="NZ_JBEZFP010000091.1"/>
</dbReference>
<dbReference type="SUPFAM" id="SSF46689">
    <property type="entry name" value="Homeodomain-like"/>
    <property type="match status" value="1"/>
</dbReference>
<dbReference type="Gene3D" id="1.10.357.10">
    <property type="entry name" value="Tetracycline Repressor, domain 2"/>
    <property type="match status" value="1"/>
</dbReference>
<gene>
    <name evidence="2" type="ORF">AB0C36_29010</name>
</gene>
<dbReference type="EMBL" id="JBEZFP010000091">
    <property type="protein sequence ID" value="MEU8137539.1"/>
    <property type="molecule type" value="Genomic_DNA"/>
</dbReference>
<organism evidence="2 3">
    <name type="scientific">Streptodolium elevatio</name>
    <dbReference type="NCBI Taxonomy" id="3157996"/>
    <lineage>
        <taxon>Bacteria</taxon>
        <taxon>Bacillati</taxon>
        <taxon>Actinomycetota</taxon>
        <taxon>Actinomycetes</taxon>
        <taxon>Kitasatosporales</taxon>
        <taxon>Streptomycetaceae</taxon>
        <taxon>Streptodolium</taxon>
    </lineage>
</organism>
<comment type="caution">
    <text evidence="2">The sequence shown here is derived from an EMBL/GenBank/DDBJ whole genome shotgun (WGS) entry which is preliminary data.</text>
</comment>
<dbReference type="InterPro" id="IPR036271">
    <property type="entry name" value="Tet_transcr_reg_TetR-rel_C_sf"/>
</dbReference>
<keyword evidence="3" id="KW-1185">Reference proteome</keyword>
<accession>A0ABV3DRL9</accession>
<proteinExistence type="predicted"/>
<feature type="region of interest" description="Disordered" evidence="1">
    <location>
        <begin position="117"/>
        <end position="141"/>
    </location>
</feature>
<evidence type="ECO:0000313" key="3">
    <source>
        <dbReference type="Proteomes" id="UP001551482"/>
    </source>
</evidence>
<dbReference type="InterPro" id="IPR009057">
    <property type="entry name" value="Homeodomain-like_sf"/>
</dbReference>
<name>A0ABV3DRL9_9ACTN</name>
<reference evidence="2 3" key="1">
    <citation type="submission" date="2024-06" db="EMBL/GenBank/DDBJ databases">
        <title>The Natural Products Discovery Center: Release of the First 8490 Sequenced Strains for Exploring Actinobacteria Biosynthetic Diversity.</title>
        <authorList>
            <person name="Kalkreuter E."/>
            <person name="Kautsar S.A."/>
            <person name="Yang D."/>
            <person name="Bader C.D."/>
            <person name="Teijaro C.N."/>
            <person name="Fluegel L."/>
            <person name="Davis C.M."/>
            <person name="Simpson J.R."/>
            <person name="Lauterbach L."/>
            <person name="Steele A.D."/>
            <person name="Gui C."/>
            <person name="Meng S."/>
            <person name="Li G."/>
            <person name="Viehrig K."/>
            <person name="Ye F."/>
            <person name="Su P."/>
            <person name="Kiefer A.F."/>
            <person name="Nichols A."/>
            <person name="Cepeda A.J."/>
            <person name="Yan W."/>
            <person name="Fan B."/>
            <person name="Jiang Y."/>
            <person name="Adhikari A."/>
            <person name="Zheng C.-J."/>
            <person name="Schuster L."/>
            <person name="Cowan T.M."/>
            <person name="Smanski M.J."/>
            <person name="Chevrette M.G."/>
            <person name="De Carvalho L.P.S."/>
            <person name="Shen B."/>
        </authorList>
    </citation>
    <scope>NUCLEOTIDE SEQUENCE [LARGE SCALE GENOMIC DNA]</scope>
    <source>
        <strain evidence="2 3">NPDC048946</strain>
    </source>
</reference>